<accession>A0AA95NP59</accession>
<dbReference type="GO" id="GO:0005886">
    <property type="term" value="C:plasma membrane"/>
    <property type="evidence" value="ECO:0007669"/>
    <property type="project" value="UniProtKB-SubCell"/>
</dbReference>
<evidence type="ECO:0000256" key="8">
    <source>
        <dbReference type="ARBA" id="ARBA00023224"/>
    </source>
</evidence>
<evidence type="ECO:0000256" key="1">
    <source>
        <dbReference type="ARBA" id="ARBA00004651"/>
    </source>
</evidence>
<dbReference type="CDD" id="cd06225">
    <property type="entry name" value="HAMP"/>
    <property type="match status" value="1"/>
</dbReference>
<dbReference type="GO" id="GO:0004888">
    <property type="term" value="F:transmembrane signaling receptor activity"/>
    <property type="evidence" value="ECO:0007669"/>
    <property type="project" value="TreeGrafter"/>
</dbReference>
<dbReference type="Pfam" id="PF00672">
    <property type="entry name" value="HAMP"/>
    <property type="match status" value="1"/>
</dbReference>
<evidence type="ECO:0000256" key="10">
    <source>
        <dbReference type="PROSITE-ProRule" id="PRU00284"/>
    </source>
</evidence>
<evidence type="ECO:0000256" key="7">
    <source>
        <dbReference type="ARBA" id="ARBA00023136"/>
    </source>
</evidence>
<dbReference type="SMART" id="SM00283">
    <property type="entry name" value="MA"/>
    <property type="match status" value="1"/>
</dbReference>
<dbReference type="SUPFAM" id="SSF58104">
    <property type="entry name" value="Methyl-accepting chemotaxis protein (MCP) signaling domain"/>
    <property type="match status" value="1"/>
</dbReference>
<organism evidence="13 14">
    <name type="scientific">Paucibacter sediminis</name>
    <dbReference type="NCBI Taxonomy" id="3019553"/>
    <lineage>
        <taxon>Bacteria</taxon>
        <taxon>Pseudomonadati</taxon>
        <taxon>Pseudomonadota</taxon>
        <taxon>Betaproteobacteria</taxon>
        <taxon>Burkholderiales</taxon>
        <taxon>Sphaerotilaceae</taxon>
        <taxon>Roseateles</taxon>
    </lineage>
</organism>
<dbReference type="AlphaFoldDB" id="A0AA95NP59"/>
<dbReference type="InterPro" id="IPR003660">
    <property type="entry name" value="HAMP_dom"/>
</dbReference>
<evidence type="ECO:0000313" key="14">
    <source>
        <dbReference type="Proteomes" id="UP001177769"/>
    </source>
</evidence>
<keyword evidence="7" id="KW-0472">Membrane</keyword>
<dbReference type="Pfam" id="PF00015">
    <property type="entry name" value="MCPsignal"/>
    <property type="match status" value="1"/>
</dbReference>
<keyword evidence="8 10" id="KW-0807">Transducer</keyword>
<keyword evidence="3" id="KW-0488">Methylation</keyword>
<dbReference type="GO" id="GO:0007165">
    <property type="term" value="P:signal transduction"/>
    <property type="evidence" value="ECO:0007669"/>
    <property type="project" value="UniProtKB-KW"/>
</dbReference>
<reference evidence="13" key="1">
    <citation type="submission" date="2023-01" db="EMBL/GenBank/DDBJ databases">
        <title>Whole genome sequence of Paucibacter sp. S2-9 isolated from pond sediment.</title>
        <authorList>
            <person name="Jung J.Y."/>
        </authorList>
    </citation>
    <scope>NUCLEOTIDE SEQUENCE</scope>
    <source>
        <strain evidence="13">S2-9</strain>
    </source>
</reference>
<evidence type="ECO:0000256" key="5">
    <source>
        <dbReference type="ARBA" id="ARBA00022692"/>
    </source>
</evidence>
<dbReference type="GO" id="GO:0006935">
    <property type="term" value="P:chemotaxis"/>
    <property type="evidence" value="ECO:0007669"/>
    <property type="project" value="UniProtKB-KW"/>
</dbReference>
<dbReference type="PROSITE" id="PS50111">
    <property type="entry name" value="CHEMOTAXIS_TRANSDUC_2"/>
    <property type="match status" value="1"/>
</dbReference>
<evidence type="ECO:0000256" key="2">
    <source>
        <dbReference type="ARBA" id="ARBA00022475"/>
    </source>
</evidence>
<dbReference type="InterPro" id="IPR003122">
    <property type="entry name" value="Tar_rcpt_lig-bd"/>
</dbReference>
<dbReference type="PANTHER" id="PTHR43531:SF5">
    <property type="entry name" value="METHYL-ACCEPTING CHEMOTAXIS PROTEIN III"/>
    <property type="match status" value="1"/>
</dbReference>
<evidence type="ECO:0000256" key="3">
    <source>
        <dbReference type="ARBA" id="ARBA00022481"/>
    </source>
</evidence>
<name>A0AA95NP59_9BURK</name>
<dbReference type="FunFam" id="1.10.287.950:FF:000001">
    <property type="entry name" value="Methyl-accepting chemotaxis sensory transducer"/>
    <property type="match status" value="1"/>
</dbReference>
<dbReference type="Gene3D" id="1.10.287.950">
    <property type="entry name" value="Methyl-accepting chemotaxis protein"/>
    <property type="match status" value="1"/>
</dbReference>
<dbReference type="CDD" id="cd19411">
    <property type="entry name" value="MCP2201-like_sensor"/>
    <property type="match status" value="1"/>
</dbReference>
<evidence type="ECO:0000256" key="4">
    <source>
        <dbReference type="ARBA" id="ARBA00022500"/>
    </source>
</evidence>
<dbReference type="InterPro" id="IPR051310">
    <property type="entry name" value="MCP_chemotaxis"/>
</dbReference>
<evidence type="ECO:0000259" key="11">
    <source>
        <dbReference type="PROSITE" id="PS50111"/>
    </source>
</evidence>
<dbReference type="EMBL" id="CP116346">
    <property type="protein sequence ID" value="WIT13571.1"/>
    <property type="molecule type" value="Genomic_DNA"/>
</dbReference>
<feature type="domain" description="Methyl-accepting transducer" evidence="11">
    <location>
        <begin position="253"/>
        <end position="482"/>
    </location>
</feature>
<feature type="domain" description="HAMP" evidence="12">
    <location>
        <begin position="196"/>
        <end position="248"/>
    </location>
</feature>
<dbReference type="InterPro" id="IPR047347">
    <property type="entry name" value="YvaQ-like_sensor"/>
</dbReference>
<dbReference type="PROSITE" id="PS50885">
    <property type="entry name" value="HAMP"/>
    <property type="match status" value="1"/>
</dbReference>
<gene>
    <name evidence="13" type="ORF">PFX98_08125</name>
</gene>
<evidence type="ECO:0000259" key="12">
    <source>
        <dbReference type="PROSITE" id="PS50885"/>
    </source>
</evidence>
<evidence type="ECO:0000256" key="9">
    <source>
        <dbReference type="ARBA" id="ARBA00029447"/>
    </source>
</evidence>
<dbReference type="Pfam" id="PF02203">
    <property type="entry name" value="TarH"/>
    <property type="match status" value="1"/>
</dbReference>
<keyword evidence="4" id="KW-0145">Chemotaxis</keyword>
<sequence>MLLTLMLLVGGTGLAGLTRADEGLQRVYERSAEPMALVAEIQERLLRNRLALAVALVTPDEATIARSVAEVEGNIQAISALWTRYMARAHEPEERALAQQFAEHRQRFVSAGLLPTLAALKAGDIAGANRLVVEAVRPHYVAVGTDIQALMQLLLRGAQTEHAQAQQRHASIRNLSIGLGLAGLLLAVGFGRLLVRSIGGSLEQAIAASDAVARGDLTARVEVQGRHEIARLLASLERMRASLATVVAGVRRDAEGVATASTQIAQGNSDLSSRTEEQASALQQTAASMEQLGSTVQQNSSNARQADQLARDATEVAVRGGQMVAEVVQTMQGINESSRRIGEIIAVIDSLAFQTNILALNAAVEAARAGEQGRGFAVVAGEVRNLAQRSAQAAREIKELILASLARVDQGSALVGKTGAAVEELVEAIHQVSAVVGGISAASLEQSAGVAQIGAAVGQMDRATQHNAALVEETAAAADSLKQQARQLVQAVEVFRLGDAPAPAHGHGD</sequence>
<dbReference type="SMART" id="SM00304">
    <property type="entry name" value="HAMP"/>
    <property type="match status" value="1"/>
</dbReference>
<dbReference type="KEGG" id="pais:PFX98_08125"/>
<dbReference type="RefSeq" id="WP_285234689.1">
    <property type="nucleotide sequence ID" value="NZ_CP116346.1"/>
</dbReference>
<dbReference type="InterPro" id="IPR004089">
    <property type="entry name" value="MCPsignal_dom"/>
</dbReference>
<protein>
    <submittedName>
        <fullName evidence="13">Methyl-accepting chemotaxis protein</fullName>
    </submittedName>
</protein>
<comment type="subcellular location">
    <subcellularLocation>
        <location evidence="1">Cell membrane</location>
        <topology evidence="1">Multi-pass membrane protein</topology>
    </subcellularLocation>
</comment>
<keyword evidence="5" id="KW-0812">Transmembrane</keyword>
<keyword evidence="6" id="KW-1133">Transmembrane helix</keyword>
<dbReference type="Proteomes" id="UP001177769">
    <property type="component" value="Chromosome"/>
</dbReference>
<keyword evidence="14" id="KW-1185">Reference proteome</keyword>
<comment type="similarity">
    <text evidence="9">Belongs to the methyl-accepting chemotaxis (MCP) protein family.</text>
</comment>
<dbReference type="PANTHER" id="PTHR43531">
    <property type="entry name" value="PROTEIN ICFG"/>
    <property type="match status" value="1"/>
</dbReference>
<proteinExistence type="inferred from homology"/>
<evidence type="ECO:0000313" key="13">
    <source>
        <dbReference type="EMBL" id="WIT13571.1"/>
    </source>
</evidence>
<evidence type="ECO:0000256" key="6">
    <source>
        <dbReference type="ARBA" id="ARBA00022989"/>
    </source>
</evidence>
<keyword evidence="2" id="KW-1003">Cell membrane</keyword>
<dbReference type="CDD" id="cd11386">
    <property type="entry name" value="MCP_signal"/>
    <property type="match status" value="1"/>
</dbReference>